<keyword evidence="2" id="KW-1185">Reference proteome</keyword>
<proteinExistence type="predicted"/>
<dbReference type="AlphaFoldDB" id="A0A9P5RXH7"/>
<sequence>MQQVDGHGAVEDEEGGDDSTVWTCSSQVIVADSIDATFLTTTTAATATTVPLTTAKLSGTARKDDAARGARVEEKHAFFTIDSGLGRLWMHPEKMASLEEATISSFEKLNMLDKTTFNGPLFNDK</sequence>
<accession>A0A9P5RXH7</accession>
<evidence type="ECO:0000313" key="2">
    <source>
        <dbReference type="Proteomes" id="UP000748756"/>
    </source>
</evidence>
<evidence type="ECO:0000313" key="1">
    <source>
        <dbReference type="EMBL" id="KAF9148504.1"/>
    </source>
</evidence>
<gene>
    <name evidence="1" type="ORF">BG015_009773</name>
</gene>
<comment type="caution">
    <text evidence="1">The sequence shown here is derived from an EMBL/GenBank/DDBJ whole genome shotgun (WGS) entry which is preliminary data.</text>
</comment>
<name>A0A9P5RXH7_9FUNG</name>
<dbReference type="EMBL" id="JAAAUQ010000650">
    <property type="protein sequence ID" value="KAF9148504.1"/>
    <property type="molecule type" value="Genomic_DNA"/>
</dbReference>
<dbReference type="OrthoDB" id="10582168at2759"/>
<protein>
    <submittedName>
        <fullName evidence="1">Uncharacterized protein</fullName>
    </submittedName>
</protein>
<dbReference type="Proteomes" id="UP000748756">
    <property type="component" value="Unassembled WGS sequence"/>
</dbReference>
<organism evidence="1 2">
    <name type="scientific">Linnemannia schmuckeri</name>
    <dbReference type="NCBI Taxonomy" id="64567"/>
    <lineage>
        <taxon>Eukaryota</taxon>
        <taxon>Fungi</taxon>
        <taxon>Fungi incertae sedis</taxon>
        <taxon>Mucoromycota</taxon>
        <taxon>Mortierellomycotina</taxon>
        <taxon>Mortierellomycetes</taxon>
        <taxon>Mortierellales</taxon>
        <taxon>Mortierellaceae</taxon>
        <taxon>Linnemannia</taxon>
    </lineage>
</organism>
<reference evidence="1" key="1">
    <citation type="journal article" date="2020" name="Fungal Divers.">
        <title>Resolving the Mortierellaceae phylogeny through synthesis of multi-gene phylogenetics and phylogenomics.</title>
        <authorList>
            <person name="Vandepol N."/>
            <person name="Liber J."/>
            <person name="Desiro A."/>
            <person name="Na H."/>
            <person name="Kennedy M."/>
            <person name="Barry K."/>
            <person name="Grigoriev I.V."/>
            <person name="Miller A.N."/>
            <person name="O'Donnell K."/>
            <person name="Stajich J.E."/>
            <person name="Bonito G."/>
        </authorList>
    </citation>
    <scope>NUCLEOTIDE SEQUENCE</scope>
    <source>
        <strain evidence="1">NRRL 6426</strain>
    </source>
</reference>